<gene>
    <name evidence="3" type="ORF">GMORB2_0396</name>
</gene>
<dbReference type="EMBL" id="JAANYQ010000001">
    <property type="protein sequence ID" value="KAF4126660.1"/>
    <property type="molecule type" value="Genomic_DNA"/>
</dbReference>
<reference evidence="3" key="1">
    <citation type="submission" date="2020-03" db="EMBL/GenBank/DDBJ databases">
        <title>Site-based positive gene gene selection in Geosmithia morbida across the United States reveals a broad range of putative effectors and factors for local host and environmental adapation.</title>
        <authorList>
            <person name="Onufrak A."/>
            <person name="Murdoch R.W."/>
            <person name="Gazis R."/>
            <person name="Huff M."/>
            <person name="Staton M."/>
            <person name="Klingeman W."/>
            <person name="Hadziabdic D."/>
        </authorList>
    </citation>
    <scope>NUCLEOTIDE SEQUENCE</scope>
    <source>
        <strain evidence="3">1262</strain>
    </source>
</reference>
<dbReference type="SUPFAM" id="SSF81383">
    <property type="entry name" value="F-box domain"/>
    <property type="match status" value="1"/>
</dbReference>
<name>A0A9P4Z151_9HYPO</name>
<protein>
    <recommendedName>
        <fullName evidence="2">F-box domain-containing protein</fullName>
    </recommendedName>
</protein>
<comment type="caution">
    <text evidence="3">The sequence shown here is derived from an EMBL/GenBank/DDBJ whole genome shotgun (WGS) entry which is preliminary data.</text>
</comment>
<evidence type="ECO:0000313" key="4">
    <source>
        <dbReference type="Proteomes" id="UP000749293"/>
    </source>
</evidence>
<dbReference type="GeneID" id="55966626"/>
<organism evidence="3 4">
    <name type="scientific">Geosmithia morbida</name>
    <dbReference type="NCBI Taxonomy" id="1094350"/>
    <lineage>
        <taxon>Eukaryota</taxon>
        <taxon>Fungi</taxon>
        <taxon>Dikarya</taxon>
        <taxon>Ascomycota</taxon>
        <taxon>Pezizomycotina</taxon>
        <taxon>Sordariomycetes</taxon>
        <taxon>Hypocreomycetidae</taxon>
        <taxon>Hypocreales</taxon>
        <taxon>Bionectriaceae</taxon>
        <taxon>Geosmithia</taxon>
    </lineage>
</organism>
<dbReference type="PROSITE" id="PS50181">
    <property type="entry name" value="FBOX"/>
    <property type="match status" value="1"/>
</dbReference>
<feature type="region of interest" description="Disordered" evidence="1">
    <location>
        <begin position="17"/>
        <end position="47"/>
    </location>
</feature>
<sequence length="317" mass="36047">MESAQLQAYTYKTLPTPDNTLDDIPLRTNCPLDDGRPSDGSTQQQQPLGSLDVFLPDEVILAILPRLDVLSLSTFRRVNRRAMGLVDCLHEYRTMRRHFPDVLRAILSIRATHFDTATLFDTLCTERCSGCAGRNFGSHLYLITCERVCQPCFTSRRRFFPISGVVDRHGVDPDVVDLDRLPRVLSVPGTYTAICLRVRKRVVLYDLETLVDRAAIQRSGDGDTLRLDRLDLEDKEPRRYMGVISAPYFTERGRRAYWGAYCALCVDAACVEPSYKIKYTETGLGRHMMEWHGVDVDEEKVGRRDLGPYHCPQTALP</sequence>
<keyword evidence="4" id="KW-1185">Reference proteome</keyword>
<feature type="domain" description="F-box" evidence="2">
    <location>
        <begin position="55"/>
        <end position="95"/>
    </location>
</feature>
<dbReference type="InterPro" id="IPR001810">
    <property type="entry name" value="F-box_dom"/>
</dbReference>
<dbReference type="AlphaFoldDB" id="A0A9P4Z151"/>
<proteinExistence type="predicted"/>
<evidence type="ECO:0000313" key="3">
    <source>
        <dbReference type="EMBL" id="KAF4126660.1"/>
    </source>
</evidence>
<dbReference type="OrthoDB" id="2687876at2759"/>
<dbReference type="Proteomes" id="UP000749293">
    <property type="component" value="Unassembled WGS sequence"/>
</dbReference>
<dbReference type="InterPro" id="IPR036047">
    <property type="entry name" value="F-box-like_dom_sf"/>
</dbReference>
<dbReference type="CDD" id="cd09917">
    <property type="entry name" value="F-box_SF"/>
    <property type="match status" value="1"/>
</dbReference>
<evidence type="ECO:0000259" key="2">
    <source>
        <dbReference type="PROSITE" id="PS50181"/>
    </source>
</evidence>
<evidence type="ECO:0000256" key="1">
    <source>
        <dbReference type="SAM" id="MobiDB-lite"/>
    </source>
</evidence>
<accession>A0A9P4Z151</accession>
<dbReference type="RefSeq" id="XP_035325312.1">
    <property type="nucleotide sequence ID" value="XM_035462382.1"/>
</dbReference>